<feature type="chain" id="PRO_5020859203" evidence="2">
    <location>
        <begin position="22"/>
        <end position="380"/>
    </location>
</feature>
<evidence type="ECO:0000256" key="1">
    <source>
        <dbReference type="ARBA" id="ARBA00022801"/>
    </source>
</evidence>
<accession>A0A4P9Z3X4</accession>
<keyword evidence="4" id="KW-1185">Reference proteome</keyword>
<keyword evidence="1 3" id="KW-0378">Hydrolase</keyword>
<dbReference type="Gene3D" id="3.40.50.1110">
    <property type="entry name" value="SGNH hydrolase"/>
    <property type="match status" value="1"/>
</dbReference>
<dbReference type="PANTHER" id="PTHR45648">
    <property type="entry name" value="GDSL LIPASE/ACYLHYDROLASE FAMILY PROTEIN (AFU_ORTHOLOGUE AFUA_4G14700)"/>
    <property type="match status" value="1"/>
</dbReference>
<reference evidence="4" key="1">
    <citation type="journal article" date="2018" name="Nat. Microbiol.">
        <title>Leveraging single-cell genomics to expand the fungal tree of life.</title>
        <authorList>
            <person name="Ahrendt S.R."/>
            <person name="Quandt C.A."/>
            <person name="Ciobanu D."/>
            <person name="Clum A."/>
            <person name="Salamov A."/>
            <person name="Andreopoulos B."/>
            <person name="Cheng J.F."/>
            <person name="Woyke T."/>
            <person name="Pelin A."/>
            <person name="Henrissat B."/>
            <person name="Reynolds N.K."/>
            <person name="Benny G.L."/>
            <person name="Smith M.E."/>
            <person name="James T.Y."/>
            <person name="Grigoriev I.V."/>
        </authorList>
    </citation>
    <scope>NUCLEOTIDE SEQUENCE [LARGE SCALE GENOMIC DNA]</scope>
    <source>
        <strain evidence="4">Benny S71-1</strain>
    </source>
</reference>
<dbReference type="AlphaFoldDB" id="A0A4P9Z3X4"/>
<dbReference type="Proteomes" id="UP000278143">
    <property type="component" value="Unassembled WGS sequence"/>
</dbReference>
<evidence type="ECO:0000313" key="3">
    <source>
        <dbReference type="EMBL" id="RKP27176.1"/>
    </source>
</evidence>
<protein>
    <submittedName>
        <fullName evidence="3">GDSL-like Lipase/Acylhydrolase-domain-containing protein</fullName>
    </submittedName>
</protein>
<dbReference type="SUPFAM" id="SSF52266">
    <property type="entry name" value="SGNH hydrolase"/>
    <property type="match status" value="1"/>
</dbReference>
<organism evidence="3 4">
    <name type="scientific">Syncephalis pseudoplumigaleata</name>
    <dbReference type="NCBI Taxonomy" id="1712513"/>
    <lineage>
        <taxon>Eukaryota</taxon>
        <taxon>Fungi</taxon>
        <taxon>Fungi incertae sedis</taxon>
        <taxon>Zoopagomycota</taxon>
        <taxon>Zoopagomycotina</taxon>
        <taxon>Zoopagomycetes</taxon>
        <taxon>Zoopagales</taxon>
        <taxon>Piptocephalidaceae</taxon>
        <taxon>Syncephalis</taxon>
    </lineage>
</organism>
<proteinExistence type="predicted"/>
<evidence type="ECO:0000313" key="4">
    <source>
        <dbReference type="Proteomes" id="UP000278143"/>
    </source>
</evidence>
<dbReference type="OrthoDB" id="1600564at2759"/>
<dbReference type="InterPro" id="IPR036514">
    <property type="entry name" value="SGNH_hydro_sf"/>
</dbReference>
<keyword evidence="2" id="KW-0732">Signal</keyword>
<dbReference type="InterPro" id="IPR051058">
    <property type="entry name" value="GDSL_Est/Lipase"/>
</dbReference>
<dbReference type="EMBL" id="KZ989256">
    <property type="protein sequence ID" value="RKP27176.1"/>
    <property type="molecule type" value="Genomic_DNA"/>
</dbReference>
<evidence type="ECO:0000256" key="2">
    <source>
        <dbReference type="SAM" id="SignalP"/>
    </source>
</evidence>
<dbReference type="GO" id="GO:0016788">
    <property type="term" value="F:hydrolase activity, acting on ester bonds"/>
    <property type="evidence" value="ECO:0007669"/>
    <property type="project" value="InterPro"/>
</dbReference>
<dbReference type="InterPro" id="IPR001087">
    <property type="entry name" value="GDSL"/>
</dbReference>
<name>A0A4P9Z3X4_9FUNG</name>
<feature type="signal peptide" evidence="2">
    <location>
        <begin position="1"/>
        <end position="21"/>
    </location>
</feature>
<dbReference type="CDD" id="cd01846">
    <property type="entry name" value="fatty_acyltransferase_like"/>
    <property type="match status" value="1"/>
</dbReference>
<gene>
    <name evidence="3" type="ORF">SYNPS1DRAFT_27168</name>
</gene>
<dbReference type="PANTHER" id="PTHR45648:SF22">
    <property type="entry name" value="GDSL LIPASE_ACYLHYDROLASE FAMILY PROTEIN (AFU_ORTHOLOGUE AFUA_4G14700)"/>
    <property type="match status" value="1"/>
</dbReference>
<dbReference type="Pfam" id="PF00657">
    <property type="entry name" value="Lipase_GDSL"/>
    <property type="match status" value="1"/>
</dbReference>
<sequence>MPLAFVLLLLLLRTWTRIAAAYQLATQTDPSTEREIISRLMIDGATDGTVVWPILSPTTYFNTAPITRAKSESTTNSTFWLPKKMVVFGDSMSDNGNFFRRSLNFYPPNYCYFSGRFSNGPVWVDRLAELIDGLEVENYAYGGAVSSESLLPTKIPLAKDIIPSVTDQVNQLYLSALPEPGADNSTKAEAHANDTLYVIWAGGNDYFELIKRDDVQERIADHPRMVTDTLFKAVDALYTRAGARRFLVFNLPAMDYMPRFLNAEMKSSAMELHQLVDNHNRRLAENIEHAADRWPKSNIQLLDAHSMMTRVRASPRKYGFTDVSTACMKPRAWGFLGGRVCRDPHQHFFWDDVHPGWRAHMLCAETVYKLFRDKPELFQL</sequence>